<dbReference type="SUPFAM" id="SSF46785">
    <property type="entry name" value="Winged helix' DNA-binding domain"/>
    <property type="match status" value="1"/>
</dbReference>
<evidence type="ECO:0000313" key="6">
    <source>
        <dbReference type="EMBL" id="KAK5967645.1"/>
    </source>
</evidence>
<dbReference type="InterPro" id="IPR018122">
    <property type="entry name" value="TF_fork_head_CS_1"/>
</dbReference>
<reference evidence="6 7" key="1">
    <citation type="submission" date="2019-10" db="EMBL/GenBank/DDBJ databases">
        <title>Assembly and Annotation for the nematode Trichostrongylus colubriformis.</title>
        <authorList>
            <person name="Martin J."/>
        </authorList>
    </citation>
    <scope>NUCLEOTIDE SEQUENCE [LARGE SCALE GENOMIC DNA]</scope>
    <source>
        <strain evidence="6">G859</strain>
        <tissue evidence="6">Whole worm</tissue>
    </source>
</reference>
<dbReference type="PANTHER" id="PTHR11829:SF388">
    <property type="entry name" value="FORK HEAD DOMAIN-CONTAINING PROTEIN L1-RELATED"/>
    <property type="match status" value="1"/>
</dbReference>
<comment type="subcellular location">
    <subcellularLocation>
        <location evidence="3">Nucleus</location>
    </subcellularLocation>
</comment>
<evidence type="ECO:0000256" key="2">
    <source>
        <dbReference type="ARBA" id="ARBA00023242"/>
    </source>
</evidence>
<comment type="caution">
    <text evidence="6">The sequence shown here is derived from an EMBL/GenBank/DDBJ whole genome shotgun (WGS) entry which is preliminary data.</text>
</comment>
<dbReference type="InterPro" id="IPR001766">
    <property type="entry name" value="Fork_head_dom"/>
</dbReference>
<evidence type="ECO:0000256" key="1">
    <source>
        <dbReference type="ARBA" id="ARBA00023125"/>
    </source>
</evidence>
<accession>A0AAN8FEB7</accession>
<dbReference type="InterPro" id="IPR050211">
    <property type="entry name" value="FOX_domain-containing"/>
</dbReference>
<keyword evidence="2 3" id="KW-0539">Nucleus</keyword>
<feature type="domain" description="Fork-head" evidence="5">
    <location>
        <begin position="35"/>
        <end position="136"/>
    </location>
</feature>
<evidence type="ECO:0000256" key="4">
    <source>
        <dbReference type="SAM" id="MobiDB-lite"/>
    </source>
</evidence>
<dbReference type="AlphaFoldDB" id="A0AAN8FEB7"/>
<dbReference type="PANTHER" id="PTHR11829">
    <property type="entry name" value="FORKHEAD BOX PROTEIN"/>
    <property type="match status" value="1"/>
</dbReference>
<organism evidence="6 7">
    <name type="scientific">Trichostrongylus colubriformis</name>
    <name type="common">Black scour worm</name>
    <dbReference type="NCBI Taxonomy" id="6319"/>
    <lineage>
        <taxon>Eukaryota</taxon>
        <taxon>Metazoa</taxon>
        <taxon>Ecdysozoa</taxon>
        <taxon>Nematoda</taxon>
        <taxon>Chromadorea</taxon>
        <taxon>Rhabditida</taxon>
        <taxon>Rhabditina</taxon>
        <taxon>Rhabditomorpha</taxon>
        <taxon>Strongyloidea</taxon>
        <taxon>Trichostrongylidae</taxon>
        <taxon>Trichostrongylus</taxon>
    </lineage>
</organism>
<gene>
    <name evidence="6" type="ORF">GCK32_004010</name>
</gene>
<dbReference type="InterPro" id="IPR030456">
    <property type="entry name" value="TF_fork_head_CS_2"/>
</dbReference>
<evidence type="ECO:0000256" key="3">
    <source>
        <dbReference type="PROSITE-ProRule" id="PRU00089"/>
    </source>
</evidence>
<dbReference type="InterPro" id="IPR036388">
    <property type="entry name" value="WH-like_DNA-bd_sf"/>
</dbReference>
<feature type="DNA-binding region" description="Fork-head" evidence="3">
    <location>
        <begin position="35"/>
        <end position="136"/>
    </location>
</feature>
<evidence type="ECO:0000313" key="7">
    <source>
        <dbReference type="Proteomes" id="UP001331761"/>
    </source>
</evidence>
<dbReference type="Proteomes" id="UP001331761">
    <property type="component" value="Unassembled WGS sequence"/>
</dbReference>
<dbReference type="GO" id="GO:0009653">
    <property type="term" value="P:anatomical structure morphogenesis"/>
    <property type="evidence" value="ECO:0007669"/>
    <property type="project" value="TreeGrafter"/>
</dbReference>
<proteinExistence type="predicted"/>
<dbReference type="PROSITE" id="PS00657">
    <property type="entry name" value="FORK_HEAD_1"/>
    <property type="match status" value="1"/>
</dbReference>
<name>A0AAN8FEB7_TRICO</name>
<protein>
    <submittedName>
        <fullName evidence="6">ForKHead transcription factor family</fullName>
    </submittedName>
</protein>
<dbReference type="Pfam" id="PF00250">
    <property type="entry name" value="Forkhead"/>
    <property type="match status" value="1"/>
</dbReference>
<dbReference type="GO" id="GO:0005634">
    <property type="term" value="C:nucleus"/>
    <property type="evidence" value="ECO:0007669"/>
    <property type="project" value="UniProtKB-SubCell"/>
</dbReference>
<feature type="region of interest" description="Disordered" evidence="4">
    <location>
        <begin position="1"/>
        <end position="33"/>
    </location>
</feature>
<dbReference type="EMBL" id="WIXE01022251">
    <property type="protein sequence ID" value="KAK5967645.1"/>
    <property type="molecule type" value="Genomic_DNA"/>
</dbReference>
<dbReference type="PRINTS" id="PR00053">
    <property type="entry name" value="FORKHEAD"/>
</dbReference>
<dbReference type="SMART" id="SM00339">
    <property type="entry name" value="FH"/>
    <property type="match status" value="1"/>
</dbReference>
<dbReference type="GO" id="GO:0030154">
    <property type="term" value="P:cell differentiation"/>
    <property type="evidence" value="ECO:0007669"/>
    <property type="project" value="TreeGrafter"/>
</dbReference>
<dbReference type="FunFam" id="1.10.10.10:FF:000598">
    <property type="entry name" value="forkhead box protein I1 isoform X2"/>
    <property type="match status" value="1"/>
</dbReference>
<dbReference type="InterPro" id="IPR036390">
    <property type="entry name" value="WH_DNA-bd_sf"/>
</dbReference>
<keyword evidence="7" id="KW-1185">Reference proteome</keyword>
<keyword evidence="1 3" id="KW-0238">DNA-binding</keyword>
<dbReference type="GO" id="GO:0000978">
    <property type="term" value="F:RNA polymerase II cis-regulatory region sequence-specific DNA binding"/>
    <property type="evidence" value="ECO:0007669"/>
    <property type="project" value="TreeGrafter"/>
</dbReference>
<dbReference type="GO" id="GO:0000981">
    <property type="term" value="F:DNA-binding transcription factor activity, RNA polymerase II-specific"/>
    <property type="evidence" value="ECO:0007669"/>
    <property type="project" value="TreeGrafter"/>
</dbReference>
<dbReference type="PROSITE" id="PS00658">
    <property type="entry name" value="FORK_HEAD_2"/>
    <property type="match status" value="1"/>
</dbReference>
<evidence type="ECO:0000259" key="5">
    <source>
        <dbReference type="PROSITE" id="PS50039"/>
    </source>
</evidence>
<dbReference type="Gene3D" id="1.10.10.10">
    <property type="entry name" value="Winged helix-like DNA-binding domain superfamily/Winged helix DNA-binding domain"/>
    <property type="match status" value="1"/>
</dbReference>
<dbReference type="PROSITE" id="PS50039">
    <property type="entry name" value="FORK_HEAD_3"/>
    <property type="match status" value="1"/>
</dbReference>
<sequence>MSASRLPSTAAATTPAPAPNGLHFPVREEGTENEKPPYSYVALIAMAIEASPEKRLTLSQIYKFIDAKFPYYRSADPKRRQGWQNSIRHNLSLNDCFLKRARDGMSHANDRKGNYWTLAADCTPMFDNGNYKRRRIKRTPPYASRFSSVVENNQLSYLRQWQLSRMHGAAALDPMHMMLMGGSLPYQMPPDLSAVGMTSFDQTSPSLPAQPLPSYNSAFFPAGTNGIISPEAKPSIDIKPPINNSEQEIQPVEQQYMGPSNKNLDAALYANAYPSTMAALMPGNSSTAPWSLPTINSFSDQDSTSLYTYNGAV</sequence>